<proteinExistence type="predicted"/>
<keyword evidence="1" id="KW-0808">Transferase</keyword>
<protein>
    <submittedName>
        <fullName evidence="1">Methyltransferase, 3-demethylubiquinone-93-methyltransferase</fullName>
    </submittedName>
</protein>
<dbReference type="GO" id="GO:0032259">
    <property type="term" value="P:methylation"/>
    <property type="evidence" value="ECO:0007669"/>
    <property type="project" value="UniProtKB-KW"/>
</dbReference>
<name>A0A0S6U1G3_CLOBO</name>
<dbReference type="Proteomes" id="UP000054164">
    <property type="component" value="Unassembled WGS sequence"/>
</dbReference>
<evidence type="ECO:0000313" key="1">
    <source>
        <dbReference type="EMBL" id="GAE01691.1"/>
    </source>
</evidence>
<sequence length="45" mass="5383">MPFSKDGDVKVYSEKEMINLLQQSNFKEIEWERINKNTYMIIGSK</sequence>
<reference evidence="1" key="1">
    <citation type="submission" date="2013-10" db="EMBL/GenBank/DDBJ databases">
        <title>Draft genome sequence of Clostridium botulinum type B strain Osaka05.</title>
        <authorList>
            <person name="Sakaguchi Y."/>
            <person name="Hosomi K."/>
            <person name="Uchiyama J."/>
            <person name="Ogura Y."/>
            <person name="Sakaguchi M."/>
            <person name="Kohda T."/>
            <person name="Mukamoto M."/>
            <person name="Misawa N."/>
            <person name="Matsuzaki S."/>
            <person name="Hayashi T."/>
            <person name="Kozaki S."/>
        </authorList>
    </citation>
    <scope>NUCLEOTIDE SEQUENCE</scope>
    <source>
        <strain evidence="1">Osaka05</strain>
    </source>
</reference>
<keyword evidence="1" id="KW-0489">Methyltransferase</keyword>
<dbReference type="EMBL" id="DF384213">
    <property type="protein sequence ID" value="GAE01691.1"/>
    <property type="molecule type" value="Genomic_DNA"/>
</dbReference>
<organism evidence="1">
    <name type="scientific">Clostridium botulinum B str. Osaka05</name>
    <dbReference type="NCBI Taxonomy" id="1407017"/>
    <lineage>
        <taxon>Bacteria</taxon>
        <taxon>Bacillati</taxon>
        <taxon>Bacillota</taxon>
        <taxon>Clostridia</taxon>
        <taxon>Eubacteriales</taxon>
        <taxon>Clostridiaceae</taxon>
        <taxon>Clostridium</taxon>
    </lineage>
</organism>
<keyword evidence="1" id="KW-0830">Ubiquinone</keyword>
<dbReference type="HOGENOM" id="CLU_3197983_0_0_9"/>
<gene>
    <name evidence="1" type="ORF">CBO05C_1381</name>
</gene>
<accession>A0A0S6U1G3</accession>
<dbReference type="GO" id="GO:0008168">
    <property type="term" value="F:methyltransferase activity"/>
    <property type="evidence" value="ECO:0007669"/>
    <property type="project" value="UniProtKB-KW"/>
</dbReference>
<dbReference type="AlphaFoldDB" id="A0A0S6U1G3"/>